<dbReference type="CDD" id="cd00093">
    <property type="entry name" value="HTH_XRE"/>
    <property type="match status" value="1"/>
</dbReference>
<dbReference type="InterPro" id="IPR050807">
    <property type="entry name" value="TransReg_Diox_bact_type"/>
</dbReference>
<dbReference type="Pfam" id="PF01381">
    <property type="entry name" value="HTH_3"/>
    <property type="match status" value="1"/>
</dbReference>
<dbReference type="Proteomes" id="UP000323521">
    <property type="component" value="Chromosome"/>
</dbReference>
<keyword evidence="1" id="KW-0238">DNA-binding</keyword>
<accession>A0A3G1KW82</accession>
<dbReference type="RefSeq" id="WP_214658761.1">
    <property type="nucleotide sequence ID" value="NZ_CP017634.1"/>
</dbReference>
<dbReference type="PANTHER" id="PTHR46797:SF1">
    <property type="entry name" value="METHYLPHOSPHONATE SYNTHASE"/>
    <property type="match status" value="1"/>
</dbReference>
<dbReference type="PROSITE" id="PS50943">
    <property type="entry name" value="HTH_CROC1"/>
    <property type="match status" value="1"/>
</dbReference>
<dbReference type="AlphaFoldDB" id="A0A3G1KW82"/>
<dbReference type="Gene3D" id="1.10.260.40">
    <property type="entry name" value="lambda repressor-like DNA-binding domains"/>
    <property type="match status" value="1"/>
</dbReference>
<dbReference type="SMART" id="SM00530">
    <property type="entry name" value="HTH_XRE"/>
    <property type="match status" value="1"/>
</dbReference>
<evidence type="ECO:0000313" key="4">
    <source>
        <dbReference type="Proteomes" id="UP000323521"/>
    </source>
</evidence>
<dbReference type="GO" id="GO:0005829">
    <property type="term" value="C:cytosol"/>
    <property type="evidence" value="ECO:0007669"/>
    <property type="project" value="TreeGrafter"/>
</dbReference>
<name>A0A3G1KW82_FORW1</name>
<evidence type="ECO:0000313" key="3">
    <source>
        <dbReference type="EMBL" id="ATW26748.1"/>
    </source>
</evidence>
<dbReference type="GO" id="GO:0003677">
    <property type="term" value="F:DNA binding"/>
    <property type="evidence" value="ECO:0007669"/>
    <property type="project" value="UniProtKB-KW"/>
</dbReference>
<dbReference type="GO" id="GO:0003700">
    <property type="term" value="F:DNA-binding transcription factor activity"/>
    <property type="evidence" value="ECO:0007669"/>
    <property type="project" value="TreeGrafter"/>
</dbReference>
<dbReference type="InterPro" id="IPR001387">
    <property type="entry name" value="Cro/C1-type_HTH"/>
</dbReference>
<protein>
    <recommendedName>
        <fullName evidence="2">HTH cro/C1-type domain-containing protein</fullName>
    </recommendedName>
</protein>
<dbReference type="SUPFAM" id="SSF47413">
    <property type="entry name" value="lambda repressor-like DNA-binding domains"/>
    <property type="match status" value="1"/>
</dbReference>
<dbReference type="KEGG" id="fwa:DCMF_20045"/>
<dbReference type="PANTHER" id="PTHR46797">
    <property type="entry name" value="HTH-TYPE TRANSCRIPTIONAL REGULATOR"/>
    <property type="match status" value="1"/>
</dbReference>
<reference evidence="3 4" key="1">
    <citation type="submission" date="2016-10" db="EMBL/GenBank/DDBJ databases">
        <title>Complete Genome Sequence of Peptococcaceae strain DCMF.</title>
        <authorList>
            <person name="Edwards R.J."/>
            <person name="Holland S.I."/>
            <person name="Deshpande N.P."/>
            <person name="Wong Y.K."/>
            <person name="Ertan H."/>
            <person name="Manefield M."/>
            <person name="Russell T.L."/>
            <person name="Lee M.J."/>
        </authorList>
    </citation>
    <scope>NUCLEOTIDE SEQUENCE [LARGE SCALE GENOMIC DNA]</scope>
    <source>
        <strain evidence="3 4">DCMF</strain>
    </source>
</reference>
<evidence type="ECO:0000256" key="1">
    <source>
        <dbReference type="ARBA" id="ARBA00023125"/>
    </source>
</evidence>
<gene>
    <name evidence="3" type="ORF">DCMF_20045</name>
</gene>
<keyword evidence="4" id="KW-1185">Reference proteome</keyword>
<sequence length="102" mass="11534">MNISGKLVNLRNQQNISQYKLAKLSGVSQAGLSDIELGKKQPTVHTLEKILQALNISWAEFFAEDLPDIPPDIRSIIEIVKRLTPTQREALQHFLETLQITK</sequence>
<dbReference type="EMBL" id="CP017634">
    <property type="protein sequence ID" value="ATW26748.1"/>
    <property type="molecule type" value="Genomic_DNA"/>
</dbReference>
<proteinExistence type="predicted"/>
<dbReference type="InterPro" id="IPR010982">
    <property type="entry name" value="Lambda_DNA-bd_dom_sf"/>
</dbReference>
<feature type="domain" description="HTH cro/C1-type" evidence="2">
    <location>
        <begin position="7"/>
        <end position="61"/>
    </location>
</feature>
<organism evidence="3 4">
    <name type="scientific">Formimonas warabiya</name>
    <dbReference type="NCBI Taxonomy" id="1761012"/>
    <lineage>
        <taxon>Bacteria</taxon>
        <taxon>Bacillati</taxon>
        <taxon>Bacillota</taxon>
        <taxon>Clostridia</taxon>
        <taxon>Eubacteriales</taxon>
        <taxon>Peptococcaceae</taxon>
        <taxon>Candidatus Formimonas</taxon>
    </lineage>
</organism>
<evidence type="ECO:0000259" key="2">
    <source>
        <dbReference type="PROSITE" id="PS50943"/>
    </source>
</evidence>